<reference evidence="2" key="1">
    <citation type="journal article" date="2019" name="Int. J. Syst. Evol. Microbiol.">
        <title>The Global Catalogue of Microorganisms (GCM) 10K type strain sequencing project: providing services to taxonomists for standard genome sequencing and annotation.</title>
        <authorList>
            <consortium name="The Broad Institute Genomics Platform"/>
            <consortium name="The Broad Institute Genome Sequencing Center for Infectious Disease"/>
            <person name="Wu L."/>
            <person name="Ma J."/>
        </authorList>
    </citation>
    <scope>NUCLEOTIDE SEQUENCE [LARGE SCALE GENOMIC DNA]</scope>
    <source>
        <strain evidence="2">CCUG 59778</strain>
    </source>
</reference>
<evidence type="ECO:0000313" key="2">
    <source>
        <dbReference type="Proteomes" id="UP001596157"/>
    </source>
</evidence>
<accession>A0ABW0ESE8</accession>
<comment type="caution">
    <text evidence="1">The sequence shown here is derived from an EMBL/GenBank/DDBJ whole genome shotgun (WGS) entry which is preliminary data.</text>
</comment>
<gene>
    <name evidence="1" type="ORF">ACFPM7_19725</name>
</gene>
<keyword evidence="2" id="KW-1185">Reference proteome</keyword>
<evidence type="ECO:0000313" key="1">
    <source>
        <dbReference type="EMBL" id="MFC5289288.1"/>
    </source>
</evidence>
<organism evidence="1 2">
    <name type="scientific">Actinokineospora guangxiensis</name>
    <dbReference type="NCBI Taxonomy" id="1490288"/>
    <lineage>
        <taxon>Bacteria</taxon>
        <taxon>Bacillati</taxon>
        <taxon>Actinomycetota</taxon>
        <taxon>Actinomycetes</taxon>
        <taxon>Pseudonocardiales</taxon>
        <taxon>Pseudonocardiaceae</taxon>
        <taxon>Actinokineospora</taxon>
    </lineage>
</organism>
<dbReference type="EMBL" id="JBHSKF010000010">
    <property type="protein sequence ID" value="MFC5289288.1"/>
    <property type="molecule type" value="Genomic_DNA"/>
</dbReference>
<proteinExistence type="predicted"/>
<protein>
    <submittedName>
        <fullName evidence="1">Uncharacterized protein</fullName>
    </submittedName>
</protein>
<name>A0ABW0ESE8_9PSEU</name>
<dbReference type="RefSeq" id="WP_378249133.1">
    <property type="nucleotide sequence ID" value="NZ_JBHSKF010000010.1"/>
</dbReference>
<sequence length="57" mass="6237">MTAQAGQVLDLYHVRRGVDHVGAAMRLRLSRATYFRRLDRGLAAVAQAVLDDIGDAV</sequence>
<dbReference type="Proteomes" id="UP001596157">
    <property type="component" value="Unassembled WGS sequence"/>
</dbReference>